<evidence type="ECO:0008006" key="4">
    <source>
        <dbReference type="Google" id="ProtNLM"/>
    </source>
</evidence>
<evidence type="ECO:0000313" key="3">
    <source>
        <dbReference type="Proteomes" id="UP000246132"/>
    </source>
</evidence>
<dbReference type="OrthoDB" id="8031026at2"/>
<feature type="chain" id="PRO_5018650269" description="Secreted protein" evidence="1">
    <location>
        <begin position="21"/>
        <end position="120"/>
    </location>
</feature>
<dbReference type="Proteomes" id="UP000246132">
    <property type="component" value="Unassembled WGS sequence"/>
</dbReference>
<keyword evidence="3" id="KW-1185">Reference proteome</keyword>
<protein>
    <recommendedName>
        <fullName evidence="4">Secreted protein</fullName>
    </recommendedName>
</protein>
<comment type="caution">
    <text evidence="2">The sequence shown here is derived from an EMBL/GenBank/DDBJ whole genome shotgun (WGS) entry which is preliminary data.</text>
</comment>
<feature type="signal peptide" evidence="1">
    <location>
        <begin position="1"/>
        <end position="20"/>
    </location>
</feature>
<dbReference type="EMBL" id="QFWV02000008">
    <property type="protein sequence ID" value="RKF05723.1"/>
    <property type="molecule type" value="Genomic_DNA"/>
</dbReference>
<name>A0A3A8AIS7_9HYPH</name>
<evidence type="ECO:0000313" key="2">
    <source>
        <dbReference type="EMBL" id="RKF05723.1"/>
    </source>
</evidence>
<keyword evidence="1" id="KW-0732">Signal</keyword>
<dbReference type="RefSeq" id="WP_109766353.1">
    <property type="nucleotide sequence ID" value="NZ_QFWV02000008.1"/>
</dbReference>
<reference evidence="2 3" key="1">
    <citation type="journal article" date="2018" name="Int. J. Syst. Bacteriol.">
        <title>Oceaniradius stylonemae gen. nov., sp. nov., isolated from a red alga, Stylonema cornu-cervi.</title>
        <authorList>
            <person name="Jeong S."/>
        </authorList>
    </citation>
    <scope>NUCLEOTIDE SEQUENCE [LARGE SCALE GENOMIC DNA]</scope>
    <source>
        <strain evidence="2 3">StC1</strain>
    </source>
</reference>
<proteinExistence type="predicted"/>
<gene>
    <name evidence="2" type="ORF">DEM25_014080</name>
</gene>
<dbReference type="AlphaFoldDB" id="A0A3A8AIS7"/>
<evidence type="ECO:0000256" key="1">
    <source>
        <dbReference type="SAM" id="SignalP"/>
    </source>
</evidence>
<organism evidence="2 3">
    <name type="scientific">Oceaniradius stylonematis</name>
    <dbReference type="NCBI Taxonomy" id="2184161"/>
    <lineage>
        <taxon>Bacteria</taxon>
        <taxon>Pseudomonadati</taxon>
        <taxon>Pseudomonadota</taxon>
        <taxon>Alphaproteobacteria</taxon>
        <taxon>Hyphomicrobiales</taxon>
        <taxon>Ahrensiaceae</taxon>
        <taxon>Oceaniradius</taxon>
    </lineage>
</organism>
<accession>A0A3A8AIS7</accession>
<sequence length="120" mass="12485">MARHWTVAATLLASAGAAGAAGANQIGTPDHVEQASFRGCGWYVVLGCGQDRSALVDRMNYWGGPMAGGGAGLDVIDTGDYPNFRNGFFCLVDGPYGHREAAQSVAWTEAVPDAYVKSGC</sequence>